<name>A0AAD5TAX1_9FUNG</name>
<dbReference type="EMBL" id="JADGJH010000009">
    <property type="protein sequence ID" value="KAJ3142621.1"/>
    <property type="molecule type" value="Genomic_DNA"/>
</dbReference>
<protein>
    <submittedName>
        <fullName evidence="2">Transcriptional regulatory protein sin3</fullName>
    </submittedName>
</protein>
<sequence>MDLVELYFRDRDKLVSSTRQESVYRVNAERLCEDDNMLCLAYHITPRALTFQLLTKEDPVILDEILVEERWSIYVDQFIQLSLSQ</sequence>
<dbReference type="Proteomes" id="UP001211907">
    <property type="component" value="Unassembled WGS sequence"/>
</dbReference>
<proteinExistence type="predicted"/>
<accession>A0AAD5TAX1</accession>
<gene>
    <name evidence="2" type="primary">SIN3_4</name>
    <name evidence="2" type="ORF">HK100_012473</name>
</gene>
<comment type="caution">
    <text evidence="2">The sequence shown here is derived from an EMBL/GenBank/DDBJ whole genome shotgun (WGS) entry which is preliminary data.</text>
</comment>
<evidence type="ECO:0000313" key="2">
    <source>
        <dbReference type="EMBL" id="KAJ3142621.1"/>
    </source>
</evidence>
<reference evidence="2" key="1">
    <citation type="submission" date="2020-05" db="EMBL/GenBank/DDBJ databases">
        <title>Phylogenomic resolution of chytrid fungi.</title>
        <authorList>
            <person name="Stajich J.E."/>
            <person name="Amses K."/>
            <person name="Simmons R."/>
            <person name="Seto K."/>
            <person name="Myers J."/>
            <person name="Bonds A."/>
            <person name="Quandt C.A."/>
            <person name="Barry K."/>
            <person name="Liu P."/>
            <person name="Grigoriev I."/>
            <person name="Longcore J.E."/>
            <person name="James T.Y."/>
        </authorList>
    </citation>
    <scope>NUCLEOTIDE SEQUENCE</scope>
    <source>
        <strain evidence="2">JEL0513</strain>
    </source>
</reference>
<keyword evidence="3" id="KW-1185">Reference proteome</keyword>
<dbReference type="InterPro" id="IPR031693">
    <property type="entry name" value="Sin3_C"/>
</dbReference>
<feature type="domain" description="Sin3 C-terminal" evidence="1">
    <location>
        <begin position="2"/>
        <end position="80"/>
    </location>
</feature>
<dbReference type="Pfam" id="PF16879">
    <property type="entry name" value="Sin3a_C"/>
    <property type="match status" value="1"/>
</dbReference>
<evidence type="ECO:0000259" key="1">
    <source>
        <dbReference type="Pfam" id="PF16879"/>
    </source>
</evidence>
<dbReference type="AlphaFoldDB" id="A0AAD5TAX1"/>
<evidence type="ECO:0000313" key="3">
    <source>
        <dbReference type="Proteomes" id="UP001211907"/>
    </source>
</evidence>
<organism evidence="2 3">
    <name type="scientific">Physocladia obscura</name>
    <dbReference type="NCBI Taxonomy" id="109957"/>
    <lineage>
        <taxon>Eukaryota</taxon>
        <taxon>Fungi</taxon>
        <taxon>Fungi incertae sedis</taxon>
        <taxon>Chytridiomycota</taxon>
        <taxon>Chytridiomycota incertae sedis</taxon>
        <taxon>Chytridiomycetes</taxon>
        <taxon>Chytridiales</taxon>
        <taxon>Chytriomycetaceae</taxon>
        <taxon>Physocladia</taxon>
    </lineage>
</organism>